<dbReference type="OrthoDB" id="2154311at2759"/>
<gene>
    <name evidence="1" type="ORF">OESDEN_13884</name>
</gene>
<evidence type="ECO:0000313" key="2">
    <source>
        <dbReference type="Proteomes" id="UP000053660"/>
    </source>
</evidence>
<sequence length="122" mass="14260">MITALNTLVTYQVGHSILKNSLFSLEREKMKQAFIRWLQLNPLREEDLLRTFIGNYWRVYVKSIVDLADLPMAMKKDMNTKAIVDMLRFLCHGRIVYESDSGNPCFDIPYNVTKDELIEVLT</sequence>
<organism evidence="1 2">
    <name type="scientific">Oesophagostomum dentatum</name>
    <name type="common">Nodular worm</name>
    <dbReference type="NCBI Taxonomy" id="61180"/>
    <lineage>
        <taxon>Eukaryota</taxon>
        <taxon>Metazoa</taxon>
        <taxon>Ecdysozoa</taxon>
        <taxon>Nematoda</taxon>
        <taxon>Chromadorea</taxon>
        <taxon>Rhabditida</taxon>
        <taxon>Rhabditina</taxon>
        <taxon>Rhabditomorpha</taxon>
        <taxon>Strongyloidea</taxon>
        <taxon>Strongylidae</taxon>
        <taxon>Oesophagostomum</taxon>
    </lineage>
</organism>
<reference evidence="1 2" key="1">
    <citation type="submission" date="2014-03" db="EMBL/GenBank/DDBJ databases">
        <title>Draft genome of the hookworm Oesophagostomum dentatum.</title>
        <authorList>
            <person name="Mitreva M."/>
        </authorList>
    </citation>
    <scope>NUCLEOTIDE SEQUENCE [LARGE SCALE GENOMIC DNA]</scope>
    <source>
        <strain evidence="1 2">OD-Hann</strain>
    </source>
</reference>
<dbReference type="Proteomes" id="UP000053660">
    <property type="component" value="Unassembled WGS sequence"/>
</dbReference>
<dbReference type="EMBL" id="KN560623">
    <property type="protein sequence ID" value="KHJ86370.1"/>
    <property type="molecule type" value="Genomic_DNA"/>
</dbReference>
<accession>A0A0B1ST23</accession>
<proteinExistence type="predicted"/>
<feature type="non-terminal residue" evidence="1">
    <location>
        <position position="122"/>
    </location>
</feature>
<name>A0A0B1ST23_OESDE</name>
<dbReference type="AlphaFoldDB" id="A0A0B1ST23"/>
<protein>
    <submittedName>
        <fullName evidence="1">Uncharacterized protein</fullName>
    </submittedName>
</protein>
<keyword evidence="2" id="KW-1185">Reference proteome</keyword>
<evidence type="ECO:0000313" key="1">
    <source>
        <dbReference type="EMBL" id="KHJ86370.1"/>
    </source>
</evidence>